<dbReference type="CDD" id="cd05930">
    <property type="entry name" value="A_NRPS"/>
    <property type="match status" value="1"/>
</dbReference>
<dbReference type="PROSITE" id="PS00455">
    <property type="entry name" value="AMP_BINDING"/>
    <property type="match status" value="3"/>
</dbReference>
<comment type="caution">
    <text evidence="5">The sequence shown here is derived from an EMBL/GenBank/DDBJ whole genome shotgun (WGS) entry which is preliminary data.</text>
</comment>
<dbReference type="Gene3D" id="3.30.559.30">
    <property type="entry name" value="Nonribosomal peptide synthetase, condensation domain"/>
    <property type="match status" value="3"/>
</dbReference>
<dbReference type="PANTHER" id="PTHR45527:SF1">
    <property type="entry name" value="FATTY ACID SYNTHASE"/>
    <property type="match status" value="1"/>
</dbReference>
<gene>
    <name evidence="5" type="ORF">BC739_000126</name>
</gene>
<dbReference type="Gene3D" id="3.30.559.10">
    <property type="entry name" value="Chloramphenicol acetyltransferase-like domain"/>
    <property type="match status" value="3"/>
</dbReference>
<dbReference type="InterPro" id="IPR000873">
    <property type="entry name" value="AMP-dep_synth/lig_dom"/>
</dbReference>
<protein>
    <submittedName>
        <fullName evidence="5">Amino acid adenylation domain-containing protein</fullName>
    </submittedName>
</protein>
<dbReference type="SMART" id="SM00824">
    <property type="entry name" value="PKS_TE"/>
    <property type="match status" value="1"/>
</dbReference>
<keyword evidence="6" id="KW-1185">Reference proteome</keyword>
<evidence type="ECO:0000256" key="3">
    <source>
        <dbReference type="ARBA" id="ARBA00022553"/>
    </source>
</evidence>
<dbReference type="InterPro" id="IPR023213">
    <property type="entry name" value="CAT-like_dom_sf"/>
</dbReference>
<comment type="cofactor">
    <cofactor evidence="1">
        <name>pantetheine 4'-phosphate</name>
        <dbReference type="ChEBI" id="CHEBI:47942"/>
    </cofactor>
</comment>
<organism evidence="5 6">
    <name type="scientific">Kutzneria viridogrisea</name>
    <dbReference type="NCBI Taxonomy" id="47990"/>
    <lineage>
        <taxon>Bacteria</taxon>
        <taxon>Bacillati</taxon>
        <taxon>Actinomycetota</taxon>
        <taxon>Actinomycetes</taxon>
        <taxon>Pseudonocardiales</taxon>
        <taxon>Pseudonocardiaceae</taxon>
        <taxon>Kutzneria</taxon>
    </lineage>
</organism>
<dbReference type="Pfam" id="PF00550">
    <property type="entry name" value="PP-binding"/>
    <property type="match status" value="3"/>
</dbReference>
<dbReference type="PROSITE" id="PS50075">
    <property type="entry name" value="CARRIER"/>
    <property type="match status" value="3"/>
</dbReference>
<keyword evidence="2" id="KW-0596">Phosphopantetheine</keyword>
<sequence length="3307" mass="356643">MKPSGLQDVLPLSPLQEGMLFHSLFDRAAVDVYTTQLVLDLDGPLRAETLRQAANALLRRHSSLRACFRQRANGQPIQVIVKEVAAPWQEVDLTGREQELAELLAADRVRRFDLAKPPLIRFTLVRLGEDRHKLVISNHHILLDGWSAPLLLQDLFELYAGSEPGPVAPYRNYLAWLAAQDTGAAERVWQRALDGVTEPTRVRAADPARVPDLPERLYVELPAELTSALTKLVRGRGLTVNTAVQAAWGIVLGELTGRDDVVFGETVSGRPPEVAGVETMIGLFINALPVRMRLDPARSLVQNLARLQEDRAEVLSHQHLGLAQIQSATGLGELFDTMTVFENYPVSADDEDETYAGLRLTDATGGGATHYPLSLISTMAGDKLSLRLDFRTDLFDRAEVTRLGDRLVRLFETLVADPDLPLAKLEPLTEAERHRVLVEFNDTAQPVPEGTLADLLTGQAQRTPERTAVVFEGTEVSYVDLHARANRLANLLIERGVGPGHTVAISLPRSVDLVAALVGVLKTGAAYLPVDPDYPADRIAYMLADAKPSQLVDGEIMALSKDFADSEPGRRFSAALPAYVMYTSGSTGRPKGVVVPHRAVLTRMAGMQADFGLAADDRVLQKTPSSFDVSVWEFFWPLTQGATLVVARPDGHRDPGYLAETIRAQRVTTVHFVPSMLRLFLQEPAAAQCTGLRRVYSGGEVLTEELQRQFHALLDVRLINGYGPTESTVDVTFSPCVPDSGPAPIGGPVGNTRLYVLDSALRPVGVGAVGELHIAGVQLAYGYHGRADLTAERFVADPFGEPGSRMYRSGDLVRWRGDGQIEFVGRADDQVKVRGLRIELGEIEQALLDQDGVRRAAVVVRENRVLAYTVPSTVDVLALRSALQDRLPEYMVPAAIVGLDELPLTPSGKLDRKALPEPEFGAAPVGRAPRTPQQEILCGLFAEVLGVPRVGIDDNFFDLGGHSLLAIRLISRIRSALDAELPIRVLFEAPTVATLSERLGAADRARTPLTRQERPELVPLSLAQRRLWFLYRLEGPNALYNIATLVRLSGQLDQDALAAAVSDVVGRHEMLRTVFPESGGTPHQVVLDQGPRLHVESTLDESAVERAAGHAFDLATEPPLRATLFTDGAEEHVLALVLHHIAGDGGSTSALLGDLALAYDARRDGRAPSWAALPVQYADYTLWQQKLLDSDMDRQLAYWRTSLAGLPEQLELPTDRPRPAVAITHSETVELGFGPELHRDLLALARKTNTTPFMVMQAALAVLLTRLGAGTDIPLGTAVSGRGDDALDGVIGFFINTLVLRTDTSGEPSFTELLRRVRQTDLDAFAHQDVPFERLVETINPSRSLARHPLFQVMLTYQDPGESEFALAGLDTRLDGTGTGSAKVDLSFHLQESFTAEGRPDGVDGLLEFATALFDRASAQAIADRLVIALTALVADPAQPITRVDVLSEVERHQVITAWNDTAREVAPAHLPGLFETQVSVQPDVVAVVHGAESLTYRELNERANRLARYLVAQGVGPERFVGVAMPRSVDLAVALLAVVKAGAAYLPIDTSYPAERIGFMLEDVQPVLVLTEQPVDTSGFSGENLTDAERLAPLRVSNPAFVIFTSGSTGRPKGVVVEHRSLNVYLAWTRSAYPGVAGRSLVHSPVSFDLTVTGLFSTLTAGGCAQLIELDENSAADGTLVRPSFVKATPSHLSLLIALPGEFSPTDQLVLGGESLMGEVLDEWRRRHPGATVINEYGPTETTVGCTEYRIEPGDSVPGGVVTIGKPIWNTRMYVLDGGLRPAPVGVIGELYIAGDLVTRGYHKRPGLTAGKFVADPYGPAGARMYRSGDLARWNAQGGLEFIARVDDQVKLRGFRIELGEIEAVIGQREDVVQAAVIVREDQPGDRRLVAYVVPANGSVDVTALRATVADQLPEYMVPAAFVVLDALPLTANRKLDRKALPAPEFGSDSAGRAPRTPAEEVLCALFADVLGVERVGVDDDFFDLGGHSLLATRLVSRVRAAFNAELPIRSVFEAPSVAGLAQRLTGASGSARQPLTPMPRPERVPLSFAQRRLWFLHRLEGPSPTYNIPLLLRLSGHLDREALTAAVADVVARHESLRTVFPDVDGDPHQALTQQPVRVDFVPAGDLDEQLTQAARHGFELATEAPLRVTVFSAGAEHTVLLLTHHIASDGWSAAPLVGDLSAAYTARLRGEAPQWTPLPVQYADYALWQQELLGSEQDPDSLVSRQVQFWRDTLAGAPELLDLPTDRPRPQVLTHRGDSLLLDIDPELHRALISTARRGGATVFMVLQAALAALLTRLGSGTDVPIGTPVAGRLDESLEDLVGFFVNTVVLRTDTSGDPSFTKLLARVRHTDLAALAHQDVPFERLVEALNPVRSLAHHPLFQVMLTLQNNEEGALSLPGLTVQVDDIGTGVAKSDLSLSLRENRTAQGDPAGIEGVLGFAEDLFSPQAAQSVADRLVRLLTAATANPDAPISSFELLGEQELHRVLHEWNDRPAPVSRTLPELFAEQVGRTPDNPAVATAEAELSYVELNRRANRLAHKLIDLGVGPEQVVALAVPRSIDMVVALLAVAKAGAAYVPVDPNYPADRIEYMLSDARPALVLTTSGTGIEGLALDRIELGPDTSDPVVPGLTPASPAYVIYTSGSTGRPKGVVVSHAGLAGLSANQRASYGVEPSSRVLQFVSLSFDVSVAELCMALLSGACLVVPPGPVAGEELAELLAAQRISHVHMPPSVLASVPKVALPELRALITGAEHCPPDLVEFWSTGRRMINAYGPTEATVDISFAEIGRDQGIGRPIAGARVYLLDPALRPVPPGVAGELYASGPGIARGYLNRPGLSAERFVANPFGEPGTRMYRTGDLARWRADGQLEFVGRADHQVKIRGFRVELGEIEAVLTEHPAVDRAVVLVREDRPGDRRLVAYVVADQVDLAGLRGTAADQLPEHMVPSAFVRLAELPLTPNGKLDRRALPAPDYAATPSRAPRGPREEVLCGLFAEVLGLPSVGIDDNFFELGGHSLLATRLISRIRVTFGSELGVQAVFQSPTVASLGAQLDSGDQRGGLDVLLPIRTEGSRPPLFCAHPSTGLSWAYSGLLRHLDADHPVYGLQVRGLAEVSALPGTLDEMVADYVDQIQKVQPEGPYHLLGYSLGGNIAHAIAVRLRALGEQVALLAVLDAQPGGTDELDNKAVLGRLHADLSGGAAGDERATVLGFLRQDVLPDLNEEQLGRALDAMINSISATMAHRPTSFDGDLLLITSASQPEGGVPLAQAWAPYVGGRIEEHRVDCPHSDMLDADRIPDIARILTGRI</sequence>
<dbReference type="PANTHER" id="PTHR45527">
    <property type="entry name" value="NONRIBOSOMAL PEPTIDE SYNTHETASE"/>
    <property type="match status" value="1"/>
</dbReference>
<feature type="domain" description="Carrier" evidence="4">
    <location>
        <begin position="928"/>
        <end position="1003"/>
    </location>
</feature>
<dbReference type="InterPro" id="IPR036736">
    <property type="entry name" value="ACP-like_sf"/>
</dbReference>
<dbReference type="InterPro" id="IPR042099">
    <property type="entry name" value="ANL_N_sf"/>
</dbReference>
<dbReference type="SUPFAM" id="SSF52777">
    <property type="entry name" value="CoA-dependent acyltransferases"/>
    <property type="match status" value="6"/>
</dbReference>
<dbReference type="PROSITE" id="PS00012">
    <property type="entry name" value="PHOSPHOPANTETHEINE"/>
    <property type="match status" value="3"/>
</dbReference>
<dbReference type="EMBL" id="JACJID010000001">
    <property type="protein sequence ID" value="MBA8922929.1"/>
    <property type="molecule type" value="Genomic_DNA"/>
</dbReference>
<dbReference type="SUPFAM" id="SSF47336">
    <property type="entry name" value="ACP-like"/>
    <property type="match status" value="3"/>
</dbReference>
<dbReference type="InterPro" id="IPR020802">
    <property type="entry name" value="TesA-like"/>
</dbReference>
<evidence type="ECO:0000256" key="2">
    <source>
        <dbReference type="ARBA" id="ARBA00022450"/>
    </source>
</evidence>
<dbReference type="NCBIfam" id="TIGR01733">
    <property type="entry name" value="AA-adenyl-dom"/>
    <property type="match status" value="3"/>
</dbReference>
<dbReference type="Pfam" id="PF00975">
    <property type="entry name" value="Thioesterase"/>
    <property type="match status" value="1"/>
</dbReference>
<dbReference type="CDD" id="cd19540">
    <property type="entry name" value="LCL_NRPS-like"/>
    <property type="match status" value="2"/>
</dbReference>
<dbReference type="Pfam" id="PF13193">
    <property type="entry name" value="AMP-binding_C"/>
    <property type="match status" value="3"/>
</dbReference>
<dbReference type="InterPro" id="IPR025110">
    <property type="entry name" value="AMP-bd_C"/>
</dbReference>
<reference evidence="5 6" key="1">
    <citation type="submission" date="2020-08" db="EMBL/GenBank/DDBJ databases">
        <title>Genomic Encyclopedia of Archaeal and Bacterial Type Strains, Phase II (KMG-II): from individual species to whole genera.</title>
        <authorList>
            <person name="Goeker M."/>
        </authorList>
    </citation>
    <scope>NUCLEOTIDE SEQUENCE [LARGE SCALE GENOMIC DNA]</scope>
    <source>
        <strain evidence="5 6">DSM 43850</strain>
    </source>
</reference>
<dbReference type="InterPro" id="IPR010071">
    <property type="entry name" value="AA_adenyl_dom"/>
</dbReference>
<feature type="domain" description="Carrier" evidence="4">
    <location>
        <begin position="1955"/>
        <end position="2030"/>
    </location>
</feature>
<dbReference type="InterPro" id="IPR001031">
    <property type="entry name" value="Thioesterase"/>
</dbReference>
<keyword evidence="3" id="KW-0597">Phosphoprotein</keyword>
<dbReference type="SUPFAM" id="SSF53474">
    <property type="entry name" value="alpha/beta-Hydrolases"/>
    <property type="match status" value="1"/>
</dbReference>
<dbReference type="SMART" id="SM00823">
    <property type="entry name" value="PKS_PP"/>
    <property type="match status" value="3"/>
</dbReference>
<dbReference type="InterPro" id="IPR020806">
    <property type="entry name" value="PKS_PP-bd"/>
</dbReference>
<dbReference type="RefSeq" id="WP_182835944.1">
    <property type="nucleotide sequence ID" value="NZ_BAAABQ010000010.1"/>
</dbReference>
<evidence type="ECO:0000256" key="1">
    <source>
        <dbReference type="ARBA" id="ARBA00001957"/>
    </source>
</evidence>
<dbReference type="InterPro" id="IPR006162">
    <property type="entry name" value="Ppantetheine_attach_site"/>
</dbReference>
<dbReference type="SUPFAM" id="SSF56801">
    <property type="entry name" value="Acetyl-CoA synthetase-like"/>
    <property type="match status" value="3"/>
</dbReference>
<feature type="domain" description="Carrier" evidence="4">
    <location>
        <begin position="2982"/>
        <end position="3057"/>
    </location>
</feature>
<dbReference type="Proteomes" id="UP000517916">
    <property type="component" value="Unassembled WGS sequence"/>
</dbReference>
<dbReference type="Pfam" id="PF00668">
    <property type="entry name" value="Condensation"/>
    <property type="match status" value="3"/>
</dbReference>
<dbReference type="InterPro" id="IPR045851">
    <property type="entry name" value="AMP-bd_C_sf"/>
</dbReference>
<dbReference type="InterPro" id="IPR001242">
    <property type="entry name" value="Condensation_dom"/>
</dbReference>
<dbReference type="CDD" id="cd19543">
    <property type="entry name" value="DCL_NRPS"/>
    <property type="match status" value="1"/>
</dbReference>
<dbReference type="CDD" id="cd17652">
    <property type="entry name" value="A_NRPS_CmdD_like"/>
    <property type="match status" value="1"/>
</dbReference>
<dbReference type="Pfam" id="PF00501">
    <property type="entry name" value="AMP-binding"/>
    <property type="match status" value="3"/>
</dbReference>
<evidence type="ECO:0000313" key="5">
    <source>
        <dbReference type="EMBL" id="MBA8922929.1"/>
    </source>
</evidence>
<dbReference type="Gene3D" id="3.40.50.12780">
    <property type="entry name" value="N-terminal domain of ligase-like"/>
    <property type="match status" value="2"/>
</dbReference>
<evidence type="ECO:0000259" key="4">
    <source>
        <dbReference type="PROSITE" id="PS50075"/>
    </source>
</evidence>
<dbReference type="CDD" id="cd17646">
    <property type="entry name" value="A_NRPS_AB3403-like"/>
    <property type="match status" value="1"/>
</dbReference>
<dbReference type="Gene3D" id="3.40.50.1820">
    <property type="entry name" value="alpha/beta hydrolase"/>
    <property type="match status" value="1"/>
</dbReference>
<dbReference type="Gene3D" id="3.40.50.980">
    <property type="match status" value="2"/>
</dbReference>
<name>A0ABR6B8L1_9PSEU</name>
<accession>A0ABR6B8L1</accession>
<dbReference type="Gene3D" id="2.30.38.10">
    <property type="entry name" value="Luciferase, Domain 3"/>
    <property type="match status" value="1"/>
</dbReference>
<dbReference type="Gene3D" id="3.30.300.30">
    <property type="match status" value="3"/>
</dbReference>
<dbReference type="Gene3D" id="1.10.1200.10">
    <property type="entry name" value="ACP-like"/>
    <property type="match status" value="2"/>
</dbReference>
<dbReference type="InterPro" id="IPR020845">
    <property type="entry name" value="AMP-binding_CS"/>
</dbReference>
<dbReference type="InterPro" id="IPR009081">
    <property type="entry name" value="PP-bd_ACP"/>
</dbReference>
<evidence type="ECO:0000313" key="6">
    <source>
        <dbReference type="Proteomes" id="UP000517916"/>
    </source>
</evidence>
<dbReference type="InterPro" id="IPR029058">
    <property type="entry name" value="AB_hydrolase_fold"/>
</dbReference>
<proteinExistence type="predicted"/>
<dbReference type="NCBIfam" id="NF003417">
    <property type="entry name" value="PRK04813.1"/>
    <property type="match status" value="3"/>
</dbReference>